<feature type="compositionally biased region" description="Polar residues" evidence="2">
    <location>
        <begin position="1890"/>
        <end position="1902"/>
    </location>
</feature>
<dbReference type="RefSeq" id="XP_003838454.1">
    <property type="nucleotide sequence ID" value="XM_003838406.1"/>
</dbReference>
<feature type="compositionally biased region" description="Polar residues" evidence="2">
    <location>
        <begin position="1403"/>
        <end position="1412"/>
    </location>
</feature>
<feature type="compositionally biased region" description="Polar residues" evidence="2">
    <location>
        <begin position="432"/>
        <end position="441"/>
    </location>
</feature>
<feature type="region of interest" description="Disordered" evidence="2">
    <location>
        <begin position="1972"/>
        <end position="2311"/>
    </location>
</feature>
<feature type="compositionally biased region" description="Polar residues" evidence="2">
    <location>
        <begin position="2589"/>
        <end position="2599"/>
    </location>
</feature>
<feature type="compositionally biased region" description="Basic and acidic residues" evidence="2">
    <location>
        <begin position="1127"/>
        <end position="1136"/>
    </location>
</feature>
<feature type="compositionally biased region" description="Polar residues" evidence="2">
    <location>
        <begin position="2350"/>
        <end position="2371"/>
    </location>
</feature>
<evidence type="ECO:0000256" key="1">
    <source>
        <dbReference type="SAM" id="Coils"/>
    </source>
</evidence>
<feature type="compositionally biased region" description="Basic and acidic residues" evidence="2">
    <location>
        <begin position="788"/>
        <end position="801"/>
    </location>
</feature>
<feature type="compositionally biased region" description="Basic and acidic residues" evidence="2">
    <location>
        <begin position="2750"/>
        <end position="2763"/>
    </location>
</feature>
<feature type="compositionally biased region" description="Basic and acidic residues" evidence="2">
    <location>
        <begin position="2470"/>
        <end position="2499"/>
    </location>
</feature>
<feature type="compositionally biased region" description="Polar residues" evidence="2">
    <location>
        <begin position="1635"/>
        <end position="1645"/>
    </location>
</feature>
<dbReference type="Proteomes" id="UP000002668">
    <property type="component" value="Genome"/>
</dbReference>
<feature type="region of interest" description="Disordered" evidence="2">
    <location>
        <begin position="1112"/>
        <end position="1141"/>
    </location>
</feature>
<feature type="region of interest" description="Disordered" evidence="2">
    <location>
        <begin position="1451"/>
        <end position="1471"/>
    </location>
</feature>
<feature type="region of interest" description="Disordered" evidence="2">
    <location>
        <begin position="1227"/>
        <end position="1250"/>
    </location>
</feature>
<feature type="region of interest" description="Disordered" evidence="2">
    <location>
        <begin position="788"/>
        <end position="809"/>
    </location>
</feature>
<evidence type="ECO:0000256" key="2">
    <source>
        <dbReference type="SAM" id="MobiDB-lite"/>
    </source>
</evidence>
<feature type="region of interest" description="Disordered" evidence="2">
    <location>
        <begin position="1552"/>
        <end position="1659"/>
    </location>
</feature>
<proteinExistence type="predicted"/>
<sequence>MPRGFDQPTSSSASRTTDTGSREQPAQSSTTRTRQGRYGISATVQPTGESKQLQSPRKPTDPRPSDISHPAGGPPTSGTSRKPPAYLQGKNPYGQVLANIEHPYREPDATGRKSVGPPQIGTDVPGTLRGSGAVPDGARPTSFKPERTSIASNPQPPEFPSRQAPKSVSVQAAKNFFESKASQSGSAPPLPPASAAIIASSEILRNPQSSVRSRDHLARPLSPTKARVLKRRTSDSSLRPSSPHRTEQAKTSQPAGTAKPVKAGKSHPDVIVRRATTISANPPFEDEQAEADDEYVGATGHRRSTNIFVSVPRDVALSSEQNYANDPGTPAIRDHSHRSEPRQSSEETVKRHHAGRSPSIGDLEALGETREPGTPRQPRRSRIVHDSSCAVGEGDVLSSQRLRRQSSRSAPLADMNITNDQNVRNSRRRCSKSSATDTSAYQPDAGRSSDVRAKVEAIAARGLSHDGSGSVYSLSQHSTDSGPTPTADVAVQDDYDTIEVPDHVDSRGAYGRRKTQDFGYPGARIKPRRTVRLYNPPQDPSNWVKRICGHFSYMSKGEVPELATKKRCQQCSVISSSSAKPQQTQSRRNSKQAATDSSNSISSSLKPLGSSTARTPRRRRHHSECIQSDKCADTFAKDLGLIIDSILEEHASTLQGVINNIKHSQPSLIQLRRVSQDLVQRSQATGICTNPRHTACRPQCTQQAACQQICEPVGKPQTCEWMPPCPYVPPKAVEKLNVGSPGQIVPNVNDSRASLHESVNSVPELVNLVNSAADDLGLDLDRRPTAKDDELFQDAPYEKTPRASVSSQHAYPLEDIEQRLTEEDRPSEDPWLQQTRRHLTELSEARTQLMDELDSIADDLGVQLEDRHASESEVDHVQRVLSKVKTGISRRSTRLRNKSVDSVAEEIPKMIDQHLDERRLSRVLTRISTQSRRMSAITQNMQEIGEIPPEEIQEWLVVAQTELPAAIDSITTVLETLPALDFESADELEEQPQYEERYEPRYYTDPQQQYELFEHEPYEDYAESPPRRAYTEPINELQNRIADLERRLRRETSRTASPEIEQDDFVTPLERKFSSTGTKNWPTVHTMVAEDVIEDAGYSPIQSAVTRRLTLSSSRRSTFREQSNSEESVHAERFDREETENLLQPETPPIIEHGSDRRTSTIKSAQPHMQPERTFSFVSQDPNEVGQPINDVPQELANMGFDIAVRQPTRRRTSVIASPVRNATFRAATPPISSSPEMEFSHRKPSRIASMPSRKPTIELDLPWQEDRDEPVSIIDEMEEEEEFEVPVENIRRSMTSTNVDTRLESVHSLLVNSPRKASVPSRKPTIEPDLPWREDSDEPVSIIDEEANFELPVERVNSSTTSTNVHPQVEPDESLSIMTSVQSRAPTETFGLAGSSRRNTRRATGNLSLPETDSEIPLMNMTSSIAQPNRKTTIPEAESESDPPRLIAARSLARESRRPTLRSPSLREEPVEELPLLRATTRQPTRQMTRKSTAELVIETPEEDFEAPVMWVRRTTTQPPPPSPEIEAEIVTRRGTAFIPPFTGVTTRMLTRQQSESLEDPPAPPSSPSTEAEMLLPSRVDTTRERQPDVMHEVKPPVPATRATGIVSRAQSMAPKSLPRRTDSTPRQPAARQSFVQTDQLTPFESSLSNPSEGSLSPVTEMIPQAEDSGFSGQMVRRPTTVYEPPFEETNPQPVLSSHKSSFRPSPSMTGLIASPTRQSTIAARRTTFEDALNVSSRRATIMSDPTTIDIPPRLATRVITLSPSTLERVGTEQVSRRPTRKTTEPESTPLPISRQSTMHNLEAPSRRTTASDMFELGQRNVEEPEVELYSTISRHPTRRLAQGNTIPLPISRESTVPRPPSLSRHSSTYSLSEPSLQDGDNLADEHQPTLSRQLTRQPTSVGRKPTRKPTEPVVVEPGLITRQTTRQKTMPQDLDILETPVTTSRQTTVAGVPTRQSTLIQIDQRASSEGEVALSSSSNSFETQPMSSRAPSVRERQMTTTDRSATLLQGPSRINTRRESTATTQQPLPRNATKLSTYVESVSAHSELESEPEEPVSRTKSIRRVNTLRTALPSEPENPVASEPQPVSRRSTIAKAPTSIAFESPRQTLTQETQLDEPGGFEEALVSSGSESDPAHEVEPSTIRRLPTQHSEMSRPNIPSRKSTWSTEAAVLEEKLPPTALSRKTTALSRHPTRQPTRRLTVGSQLPTISGRVPSPDVGESLVEESPAEESPAPATRKASRQPTQISRKSTVRDDLPTEVPSRQPTQSSRTTTFRVGSPSKLTTVGTLAETSSESKIDSDARVTESSRAFVDEDRVKVTRNPTRVPTKRPTYIEDDQEASVRLESTRTSRQPTRVPIASTQYPVQSALDSDSEIEKTPELDSEEHPIRSSSLGDPLAAYDVYRGALVQSPDHLSDEPLPAVRRTTTVHRPVADYPPSPPPTPPRQQTITSSHPEQRSIIAVEEIPEEEPGRVDRAPTADLSRDPESFAHSLARKEVETPVTEPPRTDRQRIRIDPQVDERVPRVLTVPRERDRRRSSAAPGIVAPAPEGLPSPIKPTPPAHKSKRVANYPPEHQYPPAPAYPHRETPSWTRPDTQTSPPKPRAEDQPRKRRFLGIRPKATGKPVQRPPEPHPDRESVEPFRHAAPGPVPGPPGGTLQRPRGYPNRPANKIYHRTPAPIPVRRDDHSARIPIRRDDHPAREAPIYARKDDYYPRLKPIIRDHRNNQPRPQPVPIRRDVQPQYSQAQAPARRDYPAPAPRDHPTPNYGPPRRHYPQAQSGATSYRNNPRQQPLRRQTPEPIRRQHRQQQVSGDQERAAPRSKAASSQRRPQDHQEPSFTQTSPQEEDFNGTARRDARGGTSEDEVVAGKEATKTRDRQTPTAEKELSQFPQQEEQQLEGRATREKAQRTIASRRSSKISGVPVQNPQTQAPEQEEPEQKRQSPIRGNEPSSPNTTAKASSQKVYGNDNFAQSSQEGKTPVSDSVDEANGSPSLEIQWRPSTAGTGVPRESAQSISTTSRRASTQSQTNRRRSSTTNSEQEKSLPRALTRHTTARRASEAGKHLQTARKDSSPGTRRPSTALATSREQRRSSNTDASTQGRSPPSRTIPLRTTTAPSRTSTVNDSTRKTADRRSSATTAAPISRAADSRAEGARSSNSKPRQSATNSPAAKSGSGSQKNERTGDELAKSTRQSKKAALPHHPSAGSDKSESNDPILWPRARIGDKNSFGGQRAPAPAKRTPSSLGRGKGQAESGGTQSGGQGAIADHGQQAGKGEAKTVQGVPSKGRWGWGWGKG</sequence>
<feature type="compositionally biased region" description="Polar residues" evidence="2">
    <location>
        <begin position="2023"/>
        <end position="2046"/>
    </location>
</feature>
<dbReference type="OMA" id="NYSFIRR"/>
<feature type="region of interest" description="Disordered" evidence="2">
    <location>
        <begin position="2340"/>
        <end position="2396"/>
    </location>
</feature>
<feature type="region of interest" description="Disordered" evidence="2">
    <location>
        <begin position="1"/>
        <end position="172"/>
    </location>
</feature>
<feature type="compositionally biased region" description="Basic and acidic residues" evidence="2">
    <location>
        <begin position="2682"/>
        <end position="2725"/>
    </location>
</feature>
<organism evidence="4">
    <name type="scientific">Leptosphaeria maculans (strain JN3 / isolate v23.1.3 / race Av1-4-5-6-7-8)</name>
    <name type="common">Blackleg fungus</name>
    <name type="synonym">Phoma lingam</name>
    <dbReference type="NCBI Taxonomy" id="985895"/>
    <lineage>
        <taxon>Eukaryota</taxon>
        <taxon>Fungi</taxon>
        <taxon>Dikarya</taxon>
        <taxon>Ascomycota</taxon>
        <taxon>Pezizomycotina</taxon>
        <taxon>Dothideomycetes</taxon>
        <taxon>Pleosporomycetidae</taxon>
        <taxon>Pleosporales</taxon>
        <taxon>Pleosporineae</taxon>
        <taxon>Leptosphaeriaceae</taxon>
        <taxon>Plenodomus</taxon>
        <taxon>Plenodomus lingam/Leptosphaeria maculans species complex</taxon>
    </lineage>
</organism>
<feature type="region of interest" description="Disordered" evidence="2">
    <location>
        <begin position="574"/>
        <end position="624"/>
    </location>
</feature>
<feature type="compositionally biased region" description="Low complexity" evidence="2">
    <location>
        <begin position="597"/>
        <end position="611"/>
    </location>
</feature>
<feature type="compositionally biased region" description="Pro residues" evidence="2">
    <location>
        <begin position="2550"/>
        <end position="2561"/>
    </location>
</feature>
<dbReference type="VEuPathDB" id="FungiDB:LEMA_P113900.1"/>
<gene>
    <name evidence="3" type="ORF">LEMA_P113900.1</name>
</gene>
<feature type="compositionally biased region" description="Polar residues" evidence="2">
    <location>
        <begin position="2989"/>
        <end position="3003"/>
    </location>
</feature>
<feature type="compositionally biased region" description="Basic and acidic residues" evidence="2">
    <location>
        <begin position="2866"/>
        <end position="2886"/>
    </location>
</feature>
<feature type="compositionally biased region" description="Polar residues" evidence="2">
    <location>
        <begin position="2000"/>
        <end position="2016"/>
    </location>
</feature>
<feature type="compositionally biased region" description="Low complexity" evidence="2">
    <location>
        <begin position="1972"/>
        <end position="1982"/>
    </location>
</feature>
<feature type="compositionally biased region" description="Polar residues" evidence="2">
    <location>
        <begin position="1983"/>
        <end position="1992"/>
    </location>
</feature>
<feature type="compositionally biased region" description="Polar residues" evidence="2">
    <location>
        <begin position="470"/>
        <end position="484"/>
    </location>
</feature>
<feature type="compositionally biased region" description="Basic and acidic residues" evidence="2">
    <location>
        <begin position="332"/>
        <end position="349"/>
    </location>
</feature>
<feature type="region of interest" description="Disordered" evidence="2">
    <location>
        <begin position="205"/>
        <end position="451"/>
    </location>
</feature>
<feature type="compositionally biased region" description="Basic and acidic residues" evidence="2">
    <location>
        <begin position="2630"/>
        <end position="2643"/>
    </location>
</feature>
<feature type="compositionally biased region" description="Polar residues" evidence="2">
    <location>
        <begin position="574"/>
        <end position="596"/>
    </location>
</feature>
<accession>E4ZU96</accession>
<feature type="compositionally biased region" description="Polar residues" evidence="2">
    <location>
        <begin position="3153"/>
        <end position="3176"/>
    </location>
</feature>
<feature type="compositionally biased region" description="Pro residues" evidence="2">
    <location>
        <begin position="2435"/>
        <end position="2445"/>
    </location>
</feature>
<evidence type="ECO:0000313" key="4">
    <source>
        <dbReference type="Proteomes" id="UP000002668"/>
    </source>
</evidence>
<feature type="compositionally biased region" description="Basic and acidic residues" evidence="2">
    <location>
        <begin position="102"/>
        <end position="111"/>
    </location>
</feature>
<feature type="compositionally biased region" description="Polar residues" evidence="2">
    <location>
        <begin position="2948"/>
        <end position="2976"/>
    </location>
</feature>
<feature type="compositionally biased region" description="Basic and acidic residues" evidence="2">
    <location>
        <begin position="3177"/>
        <end position="3187"/>
    </location>
</feature>
<dbReference type="GeneID" id="13287875"/>
<feature type="compositionally biased region" description="Low complexity" evidence="2">
    <location>
        <begin position="2263"/>
        <end position="2275"/>
    </location>
</feature>
<keyword evidence="4" id="KW-1185">Reference proteome</keyword>
<feature type="compositionally biased region" description="Basic and acidic residues" evidence="2">
    <location>
        <begin position="1582"/>
        <end position="1596"/>
    </location>
</feature>
<dbReference type="InParanoid" id="E4ZU96"/>
<feature type="compositionally biased region" description="Polar residues" evidence="2">
    <location>
        <begin position="3071"/>
        <end position="3084"/>
    </location>
</feature>
<feature type="compositionally biased region" description="Acidic residues" evidence="2">
    <location>
        <begin position="284"/>
        <end position="295"/>
    </location>
</feature>
<name>E4ZU96_LEPMJ</name>
<feature type="region of interest" description="Disordered" evidence="2">
    <location>
        <begin position="1316"/>
        <end position="1336"/>
    </location>
</feature>
<feature type="compositionally biased region" description="Low complexity" evidence="2">
    <location>
        <begin position="1698"/>
        <end position="1709"/>
    </location>
</feature>
<dbReference type="EMBL" id="FP929126">
    <property type="protein sequence ID" value="CBX94975.1"/>
    <property type="molecule type" value="Genomic_DNA"/>
</dbReference>
<feature type="region of interest" description="Disordered" evidence="2">
    <location>
        <begin position="465"/>
        <end position="485"/>
    </location>
</feature>
<dbReference type="STRING" id="985895.E4ZU96"/>
<feature type="coiled-coil region" evidence="1">
    <location>
        <begin position="1027"/>
        <end position="1054"/>
    </location>
</feature>
<feature type="compositionally biased region" description="Basic and acidic residues" evidence="2">
    <location>
        <begin position="3124"/>
        <end position="3133"/>
    </location>
</feature>
<dbReference type="HOGENOM" id="CLU_225221_0_0_1"/>
<feature type="compositionally biased region" description="Basic and acidic residues" evidence="2">
    <location>
        <begin position="2295"/>
        <end position="2311"/>
    </location>
</feature>
<feature type="compositionally biased region" description="Low complexity" evidence="2">
    <location>
        <begin position="3010"/>
        <end position="3037"/>
    </location>
</feature>
<feature type="compositionally biased region" description="Basic and acidic residues" evidence="2">
    <location>
        <begin position="2506"/>
        <end position="2537"/>
    </location>
</feature>
<feature type="region of interest" description="Disordered" evidence="2">
    <location>
        <begin position="1769"/>
        <end position="1812"/>
    </location>
</feature>
<dbReference type="OrthoDB" id="270171at2759"/>
<dbReference type="eggNOG" id="ENOG502RS2U">
    <property type="taxonomic scope" value="Eukaryota"/>
</dbReference>
<feature type="compositionally biased region" description="Basic and acidic residues" evidence="2">
    <location>
        <begin position="2375"/>
        <end position="2389"/>
    </location>
</feature>
<reference evidence="4" key="1">
    <citation type="journal article" date="2011" name="Nat. Commun.">
        <title>Effector diversification within compartments of the Leptosphaeria maculans genome affected by Repeat-Induced Point mutations.</title>
        <authorList>
            <person name="Rouxel T."/>
            <person name="Grandaubert J."/>
            <person name="Hane J.K."/>
            <person name="Hoede C."/>
            <person name="van de Wouw A.P."/>
            <person name="Couloux A."/>
            <person name="Dominguez V."/>
            <person name="Anthouard V."/>
            <person name="Bally P."/>
            <person name="Bourras S."/>
            <person name="Cozijnsen A.J."/>
            <person name="Ciuffetti L.M."/>
            <person name="Degrave A."/>
            <person name="Dilmaghani A."/>
            <person name="Duret L."/>
            <person name="Fudal I."/>
            <person name="Goodwin S.B."/>
            <person name="Gout L."/>
            <person name="Glaser N."/>
            <person name="Linglin J."/>
            <person name="Kema G.H.J."/>
            <person name="Lapalu N."/>
            <person name="Lawrence C.B."/>
            <person name="May K."/>
            <person name="Meyer M."/>
            <person name="Ollivier B."/>
            <person name="Poulain J."/>
            <person name="Schoch C.L."/>
            <person name="Simon A."/>
            <person name="Spatafora J.W."/>
            <person name="Stachowiak A."/>
            <person name="Turgeon B.G."/>
            <person name="Tyler B.M."/>
            <person name="Vincent D."/>
            <person name="Weissenbach J."/>
            <person name="Amselem J."/>
            <person name="Quesneville H."/>
            <person name="Oliver R.P."/>
            <person name="Wincker P."/>
            <person name="Balesdent M.-H."/>
            <person name="Howlett B.J."/>
        </authorList>
    </citation>
    <scope>NUCLEOTIDE SEQUENCE [LARGE SCALE GENOMIC DNA]</scope>
    <source>
        <strain evidence="4">JN3 / isolate v23.1.3 / race Av1-4-5-6-7-8</strain>
    </source>
</reference>
<feature type="compositionally biased region" description="Low complexity" evidence="2">
    <location>
        <begin position="1863"/>
        <end position="1874"/>
    </location>
</feature>
<protein>
    <submittedName>
        <fullName evidence="3">Predicted protein</fullName>
    </submittedName>
</protein>
<feature type="coiled-coil region" evidence="1">
    <location>
        <begin position="832"/>
        <end position="859"/>
    </location>
</feature>
<feature type="compositionally biased region" description="Polar residues" evidence="2">
    <location>
        <begin position="7"/>
        <end position="33"/>
    </location>
</feature>
<feature type="compositionally biased region" description="Low complexity" evidence="2">
    <location>
        <begin position="1646"/>
        <end position="1659"/>
    </location>
</feature>
<evidence type="ECO:0000313" key="3">
    <source>
        <dbReference type="EMBL" id="CBX94975.1"/>
    </source>
</evidence>
<feature type="compositionally biased region" description="Basic and acidic residues" evidence="2">
    <location>
        <begin position="3055"/>
        <end position="3070"/>
    </location>
</feature>
<feature type="region of interest" description="Disordered" evidence="2">
    <location>
        <begin position="2411"/>
        <end position="3294"/>
    </location>
</feature>
<feature type="compositionally biased region" description="Polar residues" evidence="2">
    <location>
        <begin position="2776"/>
        <end position="2787"/>
    </location>
</feature>
<feature type="compositionally biased region" description="Basic and acidic residues" evidence="2">
    <location>
        <begin position="1325"/>
        <end position="1335"/>
    </location>
</feature>
<keyword evidence="1" id="KW-0175">Coiled coil</keyword>
<feature type="compositionally biased region" description="Polar residues" evidence="2">
    <location>
        <begin position="3092"/>
        <end position="3122"/>
    </location>
</feature>
<feature type="compositionally biased region" description="Polar residues" evidence="2">
    <location>
        <begin position="42"/>
        <end position="57"/>
    </location>
</feature>
<feature type="compositionally biased region" description="Polar residues" evidence="2">
    <location>
        <begin position="2282"/>
        <end position="2294"/>
    </location>
</feature>
<feature type="region of interest" description="Disordered" evidence="2">
    <location>
        <begin position="1390"/>
        <end position="1415"/>
    </location>
</feature>
<feature type="region of interest" description="Disordered" evidence="2">
    <location>
        <begin position="1685"/>
        <end position="1721"/>
    </location>
</feature>
<feature type="region of interest" description="Disordered" evidence="2">
    <location>
        <begin position="1834"/>
        <end position="1915"/>
    </location>
</feature>